<sequence>MLALLIGLIIVDVCQPLVADKTYRPKVFSTPLGVDPGPAKPLQSGVGVEKNSFFLAHCGDHQEGSGFKCKLTVTRFMEDFNNKTETISYSFELRELSQNFVYAPLLRVVRLNEEKFIVSWIEYNLESPAETEHVGGMIIFVGLFVNFVIVSTTNEPNHECQTVGTSIISGEIDWKDVVNSMVIHLRGNYFGVTYLYSESGFAHEVFNTRGYRILGPIDGNNLKVEPQDLVVLPFSNPWNSNSVCQSIWYTQERLRIAALLSYSTEYKPSNLMRLNKQCPGGYSTTNNITSACRKVKSSRKKLSCYQRLSSHTADILKLKFGYEPQSMIIRNLPRGDLLTMSSKRLKQGSYGVYITVFDRSNGDPFVSVKFGEFPCSSEAVLADIFPNDAGDYCFSMLPYTGSKFVVKCYPEDVLYEIPKN</sequence>
<organism evidence="1 2">
    <name type="scientific">Eretmocerus hayati</name>
    <dbReference type="NCBI Taxonomy" id="131215"/>
    <lineage>
        <taxon>Eukaryota</taxon>
        <taxon>Metazoa</taxon>
        <taxon>Ecdysozoa</taxon>
        <taxon>Arthropoda</taxon>
        <taxon>Hexapoda</taxon>
        <taxon>Insecta</taxon>
        <taxon>Pterygota</taxon>
        <taxon>Neoptera</taxon>
        <taxon>Endopterygota</taxon>
        <taxon>Hymenoptera</taxon>
        <taxon>Apocrita</taxon>
        <taxon>Proctotrupomorpha</taxon>
        <taxon>Chalcidoidea</taxon>
        <taxon>Aphelinidae</taxon>
        <taxon>Aphelininae</taxon>
        <taxon>Eretmocerus</taxon>
    </lineage>
</organism>
<evidence type="ECO:0000313" key="2">
    <source>
        <dbReference type="Proteomes" id="UP001239111"/>
    </source>
</evidence>
<proteinExistence type="predicted"/>
<evidence type="ECO:0000313" key="1">
    <source>
        <dbReference type="EMBL" id="KAJ8681112.1"/>
    </source>
</evidence>
<comment type="caution">
    <text evidence="1">The sequence shown here is derived from an EMBL/GenBank/DDBJ whole genome shotgun (WGS) entry which is preliminary data.</text>
</comment>
<protein>
    <submittedName>
        <fullName evidence="1">Uncharacterized protein</fullName>
    </submittedName>
</protein>
<dbReference type="Proteomes" id="UP001239111">
    <property type="component" value="Chromosome 2"/>
</dbReference>
<name>A0ACC2PCR6_9HYME</name>
<keyword evidence="2" id="KW-1185">Reference proteome</keyword>
<accession>A0ACC2PCR6</accession>
<dbReference type="EMBL" id="CM056742">
    <property type="protein sequence ID" value="KAJ8681112.1"/>
    <property type="molecule type" value="Genomic_DNA"/>
</dbReference>
<reference evidence="1" key="1">
    <citation type="submission" date="2023-04" db="EMBL/GenBank/DDBJ databases">
        <title>A chromosome-level genome assembly of the parasitoid wasp Eretmocerus hayati.</title>
        <authorList>
            <person name="Zhong Y."/>
            <person name="Liu S."/>
            <person name="Liu Y."/>
        </authorList>
    </citation>
    <scope>NUCLEOTIDE SEQUENCE</scope>
    <source>
        <strain evidence="1">ZJU_SS_LIU_2023</strain>
    </source>
</reference>
<gene>
    <name evidence="1" type="ORF">QAD02_016899</name>
</gene>